<evidence type="ECO:0000256" key="1">
    <source>
        <dbReference type="ARBA" id="ARBA00003420"/>
    </source>
</evidence>
<keyword evidence="5 7" id="KW-1133">Transmembrane helix</keyword>
<comment type="subcellular location">
    <subcellularLocation>
        <location evidence="7">Golgi apparatus membrane</location>
        <topology evidence="7">Multi-pass membrane protein</topology>
    </subcellularLocation>
    <subcellularLocation>
        <location evidence="7">Cytoplasmic vesicle membrane</location>
        <topology evidence="7">Multi-pass membrane protein</topology>
    </subcellularLocation>
    <subcellularLocation>
        <location evidence="7">Endoplasmic reticulum membrane</location>
        <topology evidence="7">Multi-pass membrane protein</topology>
    </subcellularLocation>
</comment>
<feature type="transmembrane region" description="Helical" evidence="7">
    <location>
        <begin position="23"/>
        <end position="42"/>
    </location>
</feature>
<protein>
    <recommendedName>
        <fullName evidence="7">GDP-mannose transporter</fullName>
        <shortName evidence="7">GMT</shortName>
    </recommendedName>
</protein>
<evidence type="ECO:0000256" key="7">
    <source>
        <dbReference type="RuleBase" id="RU367097"/>
    </source>
</evidence>
<evidence type="ECO:0000259" key="9">
    <source>
        <dbReference type="Pfam" id="PF00892"/>
    </source>
</evidence>
<feature type="transmembrane region" description="Helical" evidence="7">
    <location>
        <begin position="116"/>
        <end position="136"/>
    </location>
</feature>
<proteinExistence type="inferred from homology"/>
<feature type="transmembrane region" description="Helical" evidence="7">
    <location>
        <begin position="278"/>
        <end position="297"/>
    </location>
</feature>
<keyword evidence="7" id="KW-0813">Transport</keyword>
<reference evidence="10" key="1">
    <citation type="submission" date="2021-01" db="EMBL/GenBank/DDBJ databases">
        <title>Chromosome-level genome assembly of a human fungal pathogen reveals clustering of transcriptionally co-regulated genes.</title>
        <authorList>
            <person name="Voorhies M."/>
            <person name="Cohen S."/>
            <person name="Shea T.P."/>
            <person name="Petrus S."/>
            <person name="Munoz J.F."/>
            <person name="Poplawski S."/>
            <person name="Goldman W.E."/>
            <person name="Michael T."/>
            <person name="Cuomo C.A."/>
            <person name="Sil A."/>
            <person name="Beyhan S."/>
        </authorList>
    </citation>
    <scope>NUCLEOTIDE SEQUENCE</scope>
    <source>
        <strain evidence="10">WU24</strain>
    </source>
</reference>
<accession>A0A8A1M019</accession>
<gene>
    <name evidence="10" type="ORF">I7I51_08315</name>
</gene>
<dbReference type="AlphaFoldDB" id="A0A8A1M019"/>
<evidence type="ECO:0000256" key="6">
    <source>
        <dbReference type="ARBA" id="ARBA00023136"/>
    </source>
</evidence>
<keyword evidence="4 7" id="KW-0812">Transmembrane</keyword>
<keyword evidence="6 7" id="KW-0472">Membrane</keyword>
<comment type="similarity">
    <text evidence="2 7">Belongs to the TPT transporter family. SLC35D subfamily.</text>
</comment>
<evidence type="ECO:0000256" key="8">
    <source>
        <dbReference type="SAM" id="MobiDB-lite"/>
    </source>
</evidence>
<feature type="compositionally biased region" description="Polar residues" evidence="8">
    <location>
        <begin position="362"/>
        <end position="382"/>
    </location>
</feature>
<feature type="transmembrane region" description="Helical" evidence="7">
    <location>
        <begin position="245"/>
        <end position="266"/>
    </location>
</feature>
<feature type="transmembrane region" description="Helical" evidence="7">
    <location>
        <begin position="143"/>
        <end position="162"/>
    </location>
</feature>
<dbReference type="GO" id="GO:0000139">
    <property type="term" value="C:Golgi membrane"/>
    <property type="evidence" value="ECO:0007669"/>
    <property type="project" value="UniProtKB-SubCell"/>
</dbReference>
<comment type="function">
    <text evidence="1 7">Involved in the import of GDP-mannose from the cytoplasm into the Golgi lumen.</text>
</comment>
<name>A0A8A1M019_AJECA</name>
<feature type="transmembrane region" description="Helical" evidence="7">
    <location>
        <begin position="212"/>
        <end position="230"/>
    </location>
</feature>
<feature type="region of interest" description="Disordered" evidence="8">
    <location>
        <begin position="346"/>
        <end position="382"/>
    </location>
</feature>
<keyword evidence="7" id="KW-0256">Endoplasmic reticulum</keyword>
<dbReference type="InterPro" id="IPR000620">
    <property type="entry name" value="EamA_dom"/>
</dbReference>
<evidence type="ECO:0000256" key="5">
    <source>
        <dbReference type="ARBA" id="ARBA00022989"/>
    </source>
</evidence>
<evidence type="ECO:0000256" key="2">
    <source>
        <dbReference type="ARBA" id="ARBA00010425"/>
    </source>
</evidence>
<dbReference type="Pfam" id="PF00892">
    <property type="entry name" value="EamA"/>
    <property type="match status" value="1"/>
</dbReference>
<evidence type="ECO:0000256" key="4">
    <source>
        <dbReference type="ARBA" id="ARBA00022692"/>
    </source>
</evidence>
<sequence length="382" mass="42009">MKEIDIEEAPVPNSLEASKGSNWSLVAWITANVLATTAIVYVNKLIFTDPSFGRCPLGFAAFHFFITTLLLYFASRPRVRLFVPVRTSVLPVLPLTLIMCANVVFLNLSLAYSSILFYQVVRILLTPLTVIINFCFYGSKIPVRACLALLPTCIGVGIVSYYDSSVKSKKATVETTSALGMVFSFTGVTISAVYTLWVSQYHKKLQMDSMQLLYNQVPFGTLLLFIASLFTETFPVWGDVLPRQWILLVISGACACIVNLSLFFIIDHAGPVSSTVTGHLKTCIIVGLGWALSEKIVGFESKFGILLSILGIILYSFAMHNKSAKGSQPEKSREDEDMNGLIYEAGGNQARTPHDPPGNPHIRTSTLLLSPPRNSEIQHFPA</sequence>
<feature type="transmembrane region" description="Helical" evidence="7">
    <location>
        <begin position="57"/>
        <end position="75"/>
    </location>
</feature>
<dbReference type="EMBL" id="CP069109">
    <property type="protein sequence ID" value="QSS58885.1"/>
    <property type="molecule type" value="Genomic_DNA"/>
</dbReference>
<evidence type="ECO:0000256" key="3">
    <source>
        <dbReference type="ARBA" id="ARBA00011182"/>
    </source>
</evidence>
<keyword evidence="7" id="KW-0968">Cytoplasmic vesicle</keyword>
<dbReference type="GO" id="GO:0005789">
    <property type="term" value="C:endoplasmic reticulum membrane"/>
    <property type="evidence" value="ECO:0007669"/>
    <property type="project" value="UniProtKB-SubCell"/>
</dbReference>
<dbReference type="OrthoDB" id="5547497at2759"/>
<feature type="domain" description="EamA" evidence="9">
    <location>
        <begin position="179"/>
        <end position="316"/>
    </location>
</feature>
<keyword evidence="7" id="KW-0762">Sugar transport</keyword>
<feature type="transmembrane region" description="Helical" evidence="7">
    <location>
        <begin position="303"/>
        <end position="321"/>
    </location>
</feature>
<dbReference type="Proteomes" id="UP000663671">
    <property type="component" value="Chromosome 2"/>
</dbReference>
<organism evidence="10 11">
    <name type="scientific">Ajellomyces capsulatus</name>
    <name type="common">Darling's disease fungus</name>
    <name type="synonym">Histoplasma capsulatum</name>
    <dbReference type="NCBI Taxonomy" id="5037"/>
    <lineage>
        <taxon>Eukaryota</taxon>
        <taxon>Fungi</taxon>
        <taxon>Dikarya</taxon>
        <taxon>Ascomycota</taxon>
        <taxon>Pezizomycotina</taxon>
        <taxon>Eurotiomycetes</taxon>
        <taxon>Eurotiomycetidae</taxon>
        <taxon>Onygenales</taxon>
        <taxon>Ajellomycetaceae</taxon>
        <taxon>Histoplasma</taxon>
    </lineage>
</organism>
<evidence type="ECO:0000313" key="11">
    <source>
        <dbReference type="Proteomes" id="UP000663671"/>
    </source>
</evidence>
<feature type="transmembrane region" description="Helical" evidence="7">
    <location>
        <begin position="87"/>
        <end position="110"/>
    </location>
</feature>
<dbReference type="PANTHER" id="PTHR11132">
    <property type="entry name" value="SOLUTE CARRIER FAMILY 35"/>
    <property type="match status" value="1"/>
</dbReference>
<comment type="subunit">
    <text evidence="3 7">Homooligomer.</text>
</comment>
<feature type="transmembrane region" description="Helical" evidence="7">
    <location>
        <begin position="182"/>
        <end position="200"/>
    </location>
</feature>
<evidence type="ECO:0000313" key="10">
    <source>
        <dbReference type="EMBL" id="QSS58885.1"/>
    </source>
</evidence>
<dbReference type="GO" id="GO:0030659">
    <property type="term" value="C:cytoplasmic vesicle membrane"/>
    <property type="evidence" value="ECO:0007669"/>
    <property type="project" value="UniProtKB-SubCell"/>
</dbReference>
<keyword evidence="7" id="KW-0333">Golgi apparatus</keyword>
<dbReference type="InterPro" id="IPR050186">
    <property type="entry name" value="TPT_transporter"/>
</dbReference>
<dbReference type="VEuPathDB" id="FungiDB:I7I51_08315"/>